<keyword evidence="2 4" id="KW-0863">Zinc-finger</keyword>
<evidence type="ECO:0000256" key="3">
    <source>
        <dbReference type="ARBA" id="ARBA00022833"/>
    </source>
</evidence>
<dbReference type="CDD" id="cd15566">
    <property type="entry name" value="PHD3_NSD"/>
    <property type="match status" value="1"/>
</dbReference>
<feature type="compositionally biased region" description="Basic and acidic residues" evidence="5">
    <location>
        <begin position="388"/>
        <end position="409"/>
    </location>
</feature>
<dbReference type="InterPro" id="IPR013083">
    <property type="entry name" value="Znf_RING/FYVE/PHD"/>
</dbReference>
<feature type="compositionally biased region" description="Basic and acidic residues" evidence="5">
    <location>
        <begin position="807"/>
        <end position="821"/>
    </location>
</feature>
<keyword evidence="1" id="KW-0479">Metal-binding</keyword>
<evidence type="ECO:0000313" key="8">
    <source>
        <dbReference type="Proteomes" id="UP001163823"/>
    </source>
</evidence>
<evidence type="ECO:0000256" key="5">
    <source>
        <dbReference type="SAM" id="MobiDB-lite"/>
    </source>
</evidence>
<dbReference type="PANTHER" id="PTHR46235">
    <property type="entry name" value="PHD FINGER-CONTAINING PROTEIN DDB_G0268158"/>
    <property type="match status" value="1"/>
</dbReference>
<feature type="compositionally biased region" description="Basic and acidic residues" evidence="5">
    <location>
        <begin position="863"/>
        <end position="880"/>
    </location>
</feature>
<dbReference type="InterPro" id="IPR001965">
    <property type="entry name" value="Znf_PHD"/>
</dbReference>
<keyword evidence="3" id="KW-0862">Zinc</keyword>
<dbReference type="AlphaFoldDB" id="A0AAD7LPX6"/>
<dbReference type="EMBL" id="JARAOO010000008">
    <property type="protein sequence ID" value="KAJ7960850.1"/>
    <property type="molecule type" value="Genomic_DNA"/>
</dbReference>
<dbReference type="InterPro" id="IPR011011">
    <property type="entry name" value="Znf_FYVE_PHD"/>
</dbReference>
<dbReference type="Pfam" id="PF22908">
    <property type="entry name" value="PHD_NSD"/>
    <property type="match status" value="1"/>
</dbReference>
<proteinExistence type="predicted"/>
<dbReference type="Gene3D" id="3.30.40.10">
    <property type="entry name" value="Zinc/RING finger domain, C3HC4 (zinc finger)"/>
    <property type="match status" value="2"/>
</dbReference>
<dbReference type="InterPro" id="IPR058939">
    <property type="entry name" value="Mtase_EDM2"/>
</dbReference>
<dbReference type="PANTHER" id="PTHR46235:SF3">
    <property type="entry name" value="PHD FINGER-CONTAINING PROTEIN DDB_G0268158"/>
    <property type="match status" value="1"/>
</dbReference>
<dbReference type="CDD" id="cd15565">
    <property type="entry name" value="PHD2_NSD"/>
    <property type="match status" value="1"/>
</dbReference>
<organism evidence="7 8">
    <name type="scientific">Quillaja saponaria</name>
    <name type="common">Soap bark tree</name>
    <dbReference type="NCBI Taxonomy" id="32244"/>
    <lineage>
        <taxon>Eukaryota</taxon>
        <taxon>Viridiplantae</taxon>
        <taxon>Streptophyta</taxon>
        <taxon>Embryophyta</taxon>
        <taxon>Tracheophyta</taxon>
        <taxon>Spermatophyta</taxon>
        <taxon>Magnoliopsida</taxon>
        <taxon>eudicotyledons</taxon>
        <taxon>Gunneridae</taxon>
        <taxon>Pentapetalae</taxon>
        <taxon>rosids</taxon>
        <taxon>fabids</taxon>
        <taxon>Fabales</taxon>
        <taxon>Quillajaceae</taxon>
        <taxon>Quillaja</taxon>
    </lineage>
</organism>
<name>A0AAD7LPX6_QUISA</name>
<dbReference type="InterPro" id="IPR055198">
    <property type="entry name" value="NSD_PHD"/>
</dbReference>
<sequence length="1121" mass="127037">MWDYLSKVFTSYEVRPSQNDLLYHMHLIDEAVKRDVSLAKSKLVLMFLEENPGKTKPSDEDLHNLERPGFIVDDSDEEMVDVADEDEFNEDEDELFDSVCAFCDNGGNLLCCDGVCMRSFHATEEDGADSLCTSLGYNQDEVDVIQNFFCRNCEYKQHQCFVCRKLGSSDKSSHAEVFQCVSATCGHFYHPRCVAKWLHREDEDAAKVLEKKIVAGESFTCPIHRCCVCKQVENKKIPDLQLAVCRRCPKSYHRKCLPRTIAFEDIEDEHIITRAWEGLLPNRILIYCLKHEIDDELGTPLRDHVKFPDVVKPAFEENTITVQKKKKKLTSESLASKEKVVPKKKNIASDESLRKKSFAKEPKLTEKSSSEKVDGKKKSETVISGSDVSRKMKRNDTSRKCMSESRRPTSKEIFKPYTEEKSPSLGDKLFAFLEQTKSGKQGDGVVNKTKSVRPKKKELLCALPPLDTETERRLLAMLKEATSAITLEDVMEKHKVASTHGHSLKNVVEKTITIGKLEGSVEQAIRTALKKLEEGCGVDDAEAVCDPDLLTQIFKWKNKLKVYLAPFLYGNRYSSYGRHFTQVEKLEGIVAKLHWYVQNGDTIVDFCCGANDFSILMEKKLEETGKKCSYRNYDLFPTKNDFNFEMRDWMSVKPKELPKGSQLIMGLNPPFGVKAALANKFIDKALEFKPKLIILIVPPETQRLDKKRSPYDLVWEDDKFLSGKSFYLPGSCDVNDKQMDQWNLTAPLLYLWSHPEWTAKHKTIAQVHGHLTRQHEGTQTGDYHLKAVTADHPTGTNDHSGDVNMLTDDRINPTDEPENFRDLPSISEGAKESSYHSNADRVSQESHDQRVKQFDYTSRKRKHAEEKDGRGLSEVAPAKERDVGRLPINEMYRGAHYSTQSNLSDSRSSMERKLRYSVTPPPHVEVGNNTYRHLEHSFSGSHAEYGTAYAGSNRWSSGASSLSDYGARNLEEQYRVRPGDSGDSFGYRNYTSEVEEKYKRDADIRTQVRLYGIQDPDSLRSNYLGYDAGYGSLSSSYGQLGLATESSYRMNTSAMQRYAPRLDELNHSRMSTLGPELPIGNRNGVLDQRVPLPGNRGGPMGFAPGPYQASSHQGSAGWLNE</sequence>
<evidence type="ECO:0000256" key="1">
    <source>
        <dbReference type="ARBA" id="ARBA00022723"/>
    </source>
</evidence>
<gene>
    <name evidence="7" type="ORF">O6P43_021238</name>
</gene>
<comment type="caution">
    <text evidence="7">The sequence shown here is derived from an EMBL/GenBank/DDBJ whole genome shotgun (WGS) entry which is preliminary data.</text>
</comment>
<feature type="compositionally biased region" description="Basic and acidic residues" evidence="5">
    <location>
        <begin position="829"/>
        <end position="853"/>
    </location>
</feature>
<feature type="region of interest" description="Disordered" evidence="5">
    <location>
        <begin position="352"/>
        <end position="409"/>
    </location>
</feature>
<evidence type="ECO:0000313" key="7">
    <source>
        <dbReference type="EMBL" id="KAJ7960850.1"/>
    </source>
</evidence>
<accession>A0AAD7LPX6</accession>
<dbReference type="SMART" id="SM00249">
    <property type="entry name" value="PHD"/>
    <property type="match status" value="3"/>
</dbReference>
<evidence type="ECO:0000259" key="6">
    <source>
        <dbReference type="PROSITE" id="PS50089"/>
    </source>
</evidence>
<dbReference type="InterPro" id="IPR001841">
    <property type="entry name" value="Znf_RING"/>
</dbReference>
<feature type="compositionally biased region" description="Basic and acidic residues" evidence="5">
    <location>
        <begin position="352"/>
        <end position="380"/>
    </location>
</feature>
<reference evidence="7" key="1">
    <citation type="journal article" date="2023" name="Science">
        <title>Elucidation of the pathway for biosynthesis of saponin adjuvants from the soapbark tree.</title>
        <authorList>
            <person name="Reed J."/>
            <person name="Orme A."/>
            <person name="El-Demerdash A."/>
            <person name="Owen C."/>
            <person name="Martin L.B.B."/>
            <person name="Misra R.C."/>
            <person name="Kikuchi S."/>
            <person name="Rejzek M."/>
            <person name="Martin A.C."/>
            <person name="Harkess A."/>
            <person name="Leebens-Mack J."/>
            <person name="Louveau T."/>
            <person name="Stephenson M.J."/>
            <person name="Osbourn A."/>
        </authorList>
    </citation>
    <scope>NUCLEOTIDE SEQUENCE</scope>
    <source>
        <strain evidence="7">S10</strain>
    </source>
</reference>
<feature type="region of interest" description="Disordered" evidence="5">
    <location>
        <begin position="789"/>
        <end position="880"/>
    </location>
</feature>
<evidence type="ECO:0000256" key="2">
    <source>
        <dbReference type="ARBA" id="ARBA00022771"/>
    </source>
</evidence>
<evidence type="ECO:0000256" key="4">
    <source>
        <dbReference type="PROSITE-ProRule" id="PRU00175"/>
    </source>
</evidence>
<dbReference type="SUPFAM" id="SSF57903">
    <property type="entry name" value="FYVE/PHD zinc finger"/>
    <property type="match status" value="1"/>
</dbReference>
<dbReference type="GO" id="GO:0008270">
    <property type="term" value="F:zinc ion binding"/>
    <property type="evidence" value="ECO:0007669"/>
    <property type="project" value="UniProtKB-KW"/>
</dbReference>
<dbReference type="Pfam" id="PF26055">
    <property type="entry name" value="Mtase_EDM2"/>
    <property type="match status" value="1"/>
</dbReference>
<dbReference type="Proteomes" id="UP001163823">
    <property type="component" value="Chromosome 8"/>
</dbReference>
<keyword evidence="8" id="KW-1185">Reference proteome</keyword>
<protein>
    <submittedName>
        <fullName evidence="7">Protein ENHANCED DOWNY MILDEW 2-like</fullName>
    </submittedName>
</protein>
<dbReference type="PROSITE" id="PS50089">
    <property type="entry name" value="ZF_RING_2"/>
    <property type="match status" value="1"/>
</dbReference>
<feature type="region of interest" description="Disordered" evidence="5">
    <location>
        <begin position="1094"/>
        <end position="1121"/>
    </location>
</feature>
<feature type="domain" description="RING-type" evidence="6">
    <location>
        <begin position="160"/>
        <end position="225"/>
    </location>
</feature>